<feature type="region of interest" description="Disordered" evidence="1">
    <location>
        <begin position="59"/>
        <end position="85"/>
    </location>
</feature>
<keyword evidence="2" id="KW-1133">Transmembrane helix</keyword>
<evidence type="ECO:0008006" key="5">
    <source>
        <dbReference type="Google" id="ProtNLM"/>
    </source>
</evidence>
<feature type="transmembrane region" description="Helical" evidence="2">
    <location>
        <begin position="88"/>
        <end position="113"/>
    </location>
</feature>
<dbReference type="Proteomes" id="UP001058974">
    <property type="component" value="Chromosome 1"/>
</dbReference>
<evidence type="ECO:0000313" key="4">
    <source>
        <dbReference type="Proteomes" id="UP001058974"/>
    </source>
</evidence>
<keyword evidence="2" id="KW-0812">Transmembrane</keyword>
<proteinExistence type="predicted"/>
<feature type="compositionally biased region" description="Low complexity" evidence="1">
    <location>
        <begin position="59"/>
        <end position="73"/>
    </location>
</feature>
<dbReference type="Gramene" id="Psat01G0359200-T1">
    <property type="protein sequence ID" value="KAI5445411.1"/>
    <property type="gene ID" value="KIW84_013592"/>
</dbReference>
<dbReference type="EMBL" id="JAMSHJ010000001">
    <property type="protein sequence ID" value="KAI5445411.1"/>
    <property type="molecule type" value="Genomic_DNA"/>
</dbReference>
<accession>A0A9D5GXZ1</accession>
<evidence type="ECO:0000256" key="1">
    <source>
        <dbReference type="SAM" id="MobiDB-lite"/>
    </source>
</evidence>
<keyword evidence="4" id="KW-1185">Reference proteome</keyword>
<organism evidence="3 4">
    <name type="scientific">Pisum sativum</name>
    <name type="common">Garden pea</name>
    <name type="synonym">Lathyrus oleraceus</name>
    <dbReference type="NCBI Taxonomy" id="3888"/>
    <lineage>
        <taxon>Eukaryota</taxon>
        <taxon>Viridiplantae</taxon>
        <taxon>Streptophyta</taxon>
        <taxon>Embryophyta</taxon>
        <taxon>Tracheophyta</taxon>
        <taxon>Spermatophyta</taxon>
        <taxon>Magnoliopsida</taxon>
        <taxon>eudicotyledons</taxon>
        <taxon>Gunneridae</taxon>
        <taxon>Pentapetalae</taxon>
        <taxon>rosids</taxon>
        <taxon>fabids</taxon>
        <taxon>Fabales</taxon>
        <taxon>Fabaceae</taxon>
        <taxon>Papilionoideae</taxon>
        <taxon>50 kb inversion clade</taxon>
        <taxon>NPAAA clade</taxon>
        <taxon>Hologalegina</taxon>
        <taxon>IRL clade</taxon>
        <taxon>Fabeae</taxon>
        <taxon>Lathyrus</taxon>
    </lineage>
</organism>
<name>A0A9D5GXZ1_PEA</name>
<dbReference type="Gramene" id="PSAT_LOCUS5258_t1">
    <property type="protein sequence ID" value="CAL5184794.1"/>
    <property type="gene ID" value="PSAT_LOCUS5258"/>
</dbReference>
<reference evidence="3 4" key="1">
    <citation type="journal article" date="2022" name="Nat. Genet.">
        <title>Improved pea reference genome and pan-genome highlight genomic features and evolutionary characteristics.</title>
        <authorList>
            <person name="Yang T."/>
            <person name="Liu R."/>
            <person name="Luo Y."/>
            <person name="Hu S."/>
            <person name="Wang D."/>
            <person name="Wang C."/>
            <person name="Pandey M.K."/>
            <person name="Ge S."/>
            <person name="Xu Q."/>
            <person name="Li N."/>
            <person name="Li G."/>
            <person name="Huang Y."/>
            <person name="Saxena R.K."/>
            <person name="Ji Y."/>
            <person name="Li M."/>
            <person name="Yan X."/>
            <person name="He Y."/>
            <person name="Liu Y."/>
            <person name="Wang X."/>
            <person name="Xiang C."/>
            <person name="Varshney R.K."/>
            <person name="Ding H."/>
            <person name="Gao S."/>
            <person name="Zong X."/>
        </authorList>
    </citation>
    <scope>NUCLEOTIDE SEQUENCE [LARGE SCALE GENOMIC DNA]</scope>
    <source>
        <strain evidence="3 4">cv. Zhongwan 6</strain>
    </source>
</reference>
<comment type="caution">
    <text evidence="3">The sequence shown here is derived from an EMBL/GenBank/DDBJ whole genome shotgun (WGS) entry which is preliminary data.</text>
</comment>
<evidence type="ECO:0000313" key="3">
    <source>
        <dbReference type="EMBL" id="KAI5445411.1"/>
    </source>
</evidence>
<gene>
    <name evidence="3" type="ORF">KIW84_013592</name>
</gene>
<dbReference type="AlphaFoldDB" id="A0A9D5GXZ1"/>
<keyword evidence="2" id="KW-0472">Membrane</keyword>
<dbReference type="Gramene" id="Psat1g127160.1">
    <property type="protein sequence ID" value="Psat1g127160.1.cds"/>
    <property type="gene ID" value="Psat1g127160"/>
</dbReference>
<evidence type="ECO:0000256" key="2">
    <source>
        <dbReference type="SAM" id="Phobius"/>
    </source>
</evidence>
<sequence>MASLGFSLSNARSLYPPLKLGFPSKPRILSISTLNFSSTFRCIGSRRLQKNHKILTVSATNSNSSGGKASNKGSDVKETSNASKGPPFLTILFGFLVFFIVFKVIGSIVMWLVSLIVNVPPPK</sequence>
<protein>
    <recommendedName>
        <fullName evidence="5">Transmembrane protein</fullName>
    </recommendedName>
</protein>